<reference evidence="15 16" key="1">
    <citation type="journal article" date="2020" name="G3 (Bethesda)">
        <title>Improved Reference Genome for Cyclotella cryptica CCMP332, a Model for Cell Wall Morphogenesis, Salinity Adaptation, and Lipid Production in Diatoms (Bacillariophyta).</title>
        <authorList>
            <person name="Roberts W.R."/>
            <person name="Downey K.M."/>
            <person name="Ruck E.C."/>
            <person name="Traller J.C."/>
            <person name="Alverson A.J."/>
        </authorList>
    </citation>
    <scope>NUCLEOTIDE SEQUENCE [LARGE SCALE GENOMIC DNA]</scope>
    <source>
        <strain evidence="15 16">CCMP332</strain>
    </source>
</reference>
<keyword evidence="7" id="KW-0333">Golgi apparatus</keyword>
<feature type="coiled-coil region" evidence="10">
    <location>
        <begin position="395"/>
        <end position="454"/>
    </location>
</feature>
<keyword evidence="4" id="KW-0813">Transport</keyword>
<feature type="region of interest" description="Disordered" evidence="11">
    <location>
        <begin position="567"/>
        <end position="621"/>
    </location>
</feature>
<comment type="caution">
    <text evidence="15">The sequence shown here is derived from an EMBL/GenBank/DDBJ whole genome shotgun (WGS) entry which is preliminary data.</text>
</comment>
<evidence type="ECO:0000313" key="15">
    <source>
        <dbReference type="EMBL" id="KAL3798795.1"/>
    </source>
</evidence>
<comment type="similarity">
    <text evidence="2">Belongs to the CASP family.</text>
</comment>
<dbReference type="PANTHER" id="PTHR14043:SF2">
    <property type="entry name" value="HOMEOBOX PROTEIN CUT"/>
    <property type="match status" value="1"/>
</dbReference>
<evidence type="ECO:0000256" key="5">
    <source>
        <dbReference type="ARBA" id="ARBA00022692"/>
    </source>
</evidence>
<evidence type="ECO:0000256" key="6">
    <source>
        <dbReference type="ARBA" id="ARBA00022989"/>
    </source>
</evidence>
<feature type="coiled-coil region" evidence="10">
    <location>
        <begin position="106"/>
        <end position="133"/>
    </location>
</feature>
<keyword evidence="5 12" id="KW-0812">Transmembrane</keyword>
<dbReference type="EMBL" id="JABMIG020000043">
    <property type="protein sequence ID" value="KAL3798795.1"/>
    <property type="molecule type" value="Genomic_DNA"/>
</dbReference>
<evidence type="ECO:0000256" key="10">
    <source>
        <dbReference type="SAM" id="Coils"/>
    </source>
</evidence>
<organism evidence="15 16">
    <name type="scientific">Cyclotella cryptica</name>
    <dbReference type="NCBI Taxonomy" id="29204"/>
    <lineage>
        <taxon>Eukaryota</taxon>
        <taxon>Sar</taxon>
        <taxon>Stramenopiles</taxon>
        <taxon>Ochrophyta</taxon>
        <taxon>Bacillariophyta</taxon>
        <taxon>Coscinodiscophyceae</taxon>
        <taxon>Thalassiosirophycidae</taxon>
        <taxon>Stephanodiscales</taxon>
        <taxon>Stephanodiscaceae</taxon>
        <taxon>Cyclotella</taxon>
    </lineage>
</organism>
<gene>
    <name evidence="15" type="ORF">HJC23_004583</name>
</gene>
<keyword evidence="6 12" id="KW-1133">Transmembrane helix</keyword>
<feature type="domain" description="CASP C-terminal" evidence="13">
    <location>
        <begin position="532"/>
        <end position="776"/>
    </location>
</feature>
<evidence type="ECO:0000256" key="8">
    <source>
        <dbReference type="ARBA" id="ARBA00023054"/>
    </source>
</evidence>
<evidence type="ECO:0000256" key="3">
    <source>
        <dbReference type="ARBA" id="ARBA00018691"/>
    </source>
</evidence>
<accession>A0ABD3QM61</accession>
<keyword evidence="9 12" id="KW-0472">Membrane</keyword>
<evidence type="ECO:0000256" key="4">
    <source>
        <dbReference type="ARBA" id="ARBA00022448"/>
    </source>
</evidence>
<feature type="coiled-coil region" evidence="10">
    <location>
        <begin position="165"/>
        <end position="287"/>
    </location>
</feature>
<protein>
    <recommendedName>
        <fullName evidence="3">Protein CASP</fullName>
    </recommendedName>
</protein>
<keyword evidence="8 10" id="KW-0175">Coiled coil</keyword>
<feature type="domain" description="Cux N-terminal" evidence="14">
    <location>
        <begin position="38"/>
        <end position="156"/>
    </location>
</feature>
<evidence type="ECO:0000256" key="1">
    <source>
        <dbReference type="ARBA" id="ARBA00004409"/>
    </source>
</evidence>
<dbReference type="GO" id="GO:0000139">
    <property type="term" value="C:Golgi membrane"/>
    <property type="evidence" value="ECO:0007669"/>
    <property type="project" value="UniProtKB-SubCell"/>
</dbReference>
<evidence type="ECO:0000259" key="13">
    <source>
        <dbReference type="Pfam" id="PF08172"/>
    </source>
</evidence>
<comment type="subcellular location">
    <subcellularLocation>
        <location evidence="1">Golgi apparatus membrane</location>
        <topology evidence="1">Single-pass type IV membrane protein</topology>
    </subcellularLocation>
</comment>
<evidence type="ECO:0000256" key="7">
    <source>
        <dbReference type="ARBA" id="ARBA00023034"/>
    </source>
</evidence>
<evidence type="ECO:0000256" key="2">
    <source>
        <dbReference type="ARBA" id="ARBA00006415"/>
    </source>
</evidence>
<feature type="coiled-coil region" evidence="10">
    <location>
        <begin position="624"/>
        <end position="658"/>
    </location>
</feature>
<dbReference type="AlphaFoldDB" id="A0ABD3QM61"/>
<dbReference type="Proteomes" id="UP001516023">
    <property type="component" value="Unassembled WGS sequence"/>
</dbReference>
<evidence type="ECO:0000256" key="11">
    <source>
        <dbReference type="SAM" id="MobiDB-lite"/>
    </source>
</evidence>
<name>A0ABD3QM61_9STRA</name>
<keyword evidence="16" id="KW-1185">Reference proteome</keyword>
<feature type="transmembrane region" description="Helical" evidence="12">
    <location>
        <begin position="753"/>
        <end position="773"/>
    </location>
</feature>
<dbReference type="InterPro" id="IPR057476">
    <property type="entry name" value="Cux_N"/>
</dbReference>
<evidence type="ECO:0000313" key="16">
    <source>
        <dbReference type="Proteomes" id="UP001516023"/>
    </source>
</evidence>
<evidence type="ECO:0000256" key="9">
    <source>
        <dbReference type="ARBA" id="ARBA00023136"/>
    </source>
</evidence>
<feature type="coiled-coil region" evidence="10">
    <location>
        <begin position="516"/>
        <end position="564"/>
    </location>
</feature>
<sequence length="823" mass="91501">MLADVLLPRGGVMRGVCDDWFVRHNSNAMAATTSDLTPLQSALTAWQALNLPSLRPSLSSTATTLLESKERSLKARKILGESTKSLKRAVKTVEGDNSPQNVEALATECKATVKAYQEEIDSLTRRCKLAENSFVQLYTSIYECRDPASALVEALEIISARDGQVEHLLSGMEELNAELETLAAEKDQLKEELKEVKEKGGGGATNMAEGGALTLAEREELIRLRGEVAEYEVEFRGLKNQDITIRKLESKIAELEEKKEEEIQKELKKAQEELAESEGRRATEALEREAATARKLQSVELQLRAERAGREAAGTQLLKAEDGLGEREAAWEAQRQILIGDAERLREELADVCRERDGLRLKVELFESKSGGSPGIGSGPPSSGGVKFSEFMSERRAYEAEISELSLTCNALREELRVKEEAAANDRRALRTTIESLERDRSSLANQVSSLEIRVANAPSQDVVDQMRHELRILKRLEYNAVDLDQDRGDPEMTPGNDDDLESVLVSKLRKCEADLVRERREKAEGVKDREELRQQLAKVQQSYEDAEQLIASLENDLQLAVATPRSTPSISRASSEYGATKAPNPNTLLNILDPNAVPLPNPPDSNTNSSAASEKASDDHSVATIVMAQRDRLRARCDALEAERDSFKRELQVQVQTSESLKTDNTKLYEKVRYLQTFNSGSSQGGSAYMRGARNDRDLDLEALEQRYEASVDPFRQFSRAERLRKFNEMSPMERIVFIGSKTMLANKQMRTVLFFYILVLHLLVFGTTYHWSHSSNCDYLHNRADLAHFHGGVPLPETPNGVAVANAAAAAFENGSASRST</sequence>
<proteinExistence type="inferred from homology"/>
<dbReference type="Pfam" id="PF08172">
    <property type="entry name" value="CASP_C"/>
    <property type="match status" value="1"/>
</dbReference>
<dbReference type="Pfam" id="PF25398">
    <property type="entry name" value="CUX1_N"/>
    <property type="match status" value="1"/>
</dbReference>
<evidence type="ECO:0000256" key="12">
    <source>
        <dbReference type="SAM" id="Phobius"/>
    </source>
</evidence>
<dbReference type="InterPro" id="IPR012955">
    <property type="entry name" value="CASP_C"/>
</dbReference>
<evidence type="ECO:0000259" key="14">
    <source>
        <dbReference type="Pfam" id="PF25398"/>
    </source>
</evidence>
<dbReference type="PANTHER" id="PTHR14043">
    <property type="entry name" value="CCAAT DISPLACEMENT PROTEIN-RELATED"/>
    <property type="match status" value="1"/>
</dbReference>